<accession>A0A166Z2R8</accession>
<dbReference type="EMBL" id="AZHB01000098">
    <property type="protein sequence ID" value="OAA37492.1"/>
    <property type="molecule type" value="Genomic_DNA"/>
</dbReference>
<organism evidence="2 3">
    <name type="scientific">Cordyceps fumosorosea (strain ARSEF 2679)</name>
    <name type="common">Isaria fumosorosea</name>
    <dbReference type="NCBI Taxonomy" id="1081104"/>
    <lineage>
        <taxon>Eukaryota</taxon>
        <taxon>Fungi</taxon>
        <taxon>Dikarya</taxon>
        <taxon>Ascomycota</taxon>
        <taxon>Pezizomycotina</taxon>
        <taxon>Sordariomycetes</taxon>
        <taxon>Hypocreomycetidae</taxon>
        <taxon>Hypocreales</taxon>
        <taxon>Cordycipitaceae</taxon>
        <taxon>Cordyceps</taxon>
    </lineage>
</organism>
<reference evidence="2 3" key="1">
    <citation type="journal article" date="2016" name="Genome Biol. Evol.">
        <title>Divergent and convergent evolution of fungal pathogenicity.</title>
        <authorList>
            <person name="Shang Y."/>
            <person name="Xiao G."/>
            <person name="Zheng P."/>
            <person name="Cen K."/>
            <person name="Zhan S."/>
            <person name="Wang C."/>
        </authorList>
    </citation>
    <scope>NUCLEOTIDE SEQUENCE [LARGE SCALE GENOMIC DNA]</scope>
    <source>
        <strain evidence="2 3">ARSEF 2679</strain>
    </source>
</reference>
<dbReference type="PANTHER" id="PTHR38705:SF1">
    <property type="entry name" value="PROTEIN RDS1"/>
    <property type="match status" value="1"/>
</dbReference>
<keyword evidence="1" id="KW-0732">Signal</keyword>
<proteinExistence type="predicted"/>
<dbReference type="PANTHER" id="PTHR38705">
    <property type="entry name" value="PROTEIN RDS1"/>
    <property type="match status" value="1"/>
</dbReference>
<evidence type="ECO:0000313" key="2">
    <source>
        <dbReference type="EMBL" id="OAA37492.1"/>
    </source>
</evidence>
<evidence type="ECO:0000256" key="1">
    <source>
        <dbReference type="SAM" id="SignalP"/>
    </source>
</evidence>
<dbReference type="InterPro" id="IPR039254">
    <property type="entry name" value="Rds1"/>
</dbReference>
<dbReference type="Pfam" id="PF13668">
    <property type="entry name" value="Ferritin_2"/>
    <property type="match status" value="1"/>
</dbReference>
<dbReference type="GeneID" id="30026209"/>
<name>A0A166Z2R8_CORFA</name>
<evidence type="ECO:0000313" key="3">
    <source>
        <dbReference type="Proteomes" id="UP000076744"/>
    </source>
</evidence>
<comment type="caution">
    <text evidence="2">The sequence shown here is derived from an EMBL/GenBank/DDBJ whole genome shotgun (WGS) entry which is preliminary data.</text>
</comment>
<keyword evidence="3" id="KW-1185">Reference proteome</keyword>
<protein>
    <submittedName>
        <fullName evidence="2">Protein rds1</fullName>
    </submittedName>
</protein>
<dbReference type="STRING" id="1081104.A0A166Z2R8"/>
<feature type="chain" id="PRO_5007883012" evidence="1">
    <location>
        <begin position="20"/>
        <end position="465"/>
    </location>
</feature>
<dbReference type="AlphaFoldDB" id="A0A166Z2R8"/>
<dbReference type="RefSeq" id="XP_018699297.1">
    <property type="nucleotide sequence ID" value="XM_018853516.1"/>
</dbReference>
<dbReference type="Proteomes" id="UP000076744">
    <property type="component" value="Unassembled WGS sequence"/>
</dbReference>
<sequence>MAKAASLATLFVLLGIAQAVPYLHRRQGSTLAADQTAPTTVTQATVSHGPYTGSPATTTGALSTAVVAPSVPALPPANDSYDYPADGKLHAELPAPFTPNGGIGTNGFAPVYRVQSDFDYQSLALALYQEWIELDLFRWGLERFQDSEFEEYGIDAESRYLLQYMAEQEIGHATVITNMLGPQAPMQCNYNYPVSNVREYIDFNQKLTRWGEAGVYGFLSHLNSGPAAQLLLQSITVEARQQLIFRQFGGQFPMPEWHTVGIPQSWAWTLLAPYISSCPANQTRLVWQNFPALHILNQPNPALINGSAAWNETIAGSSNTLSTANISSSELCVNATDKAMDCSAAISQTRSIPLSYPGRQVFLQWDEPGQPVGPNNSYITSSNVQEPKFAAWISQLNVTYTSLQNVNLQNRSAYTIQPNASTWEGNPAVNGTMFLALTDVDLYVTPYNLTQINPHVAALGIYQAG</sequence>
<dbReference type="OrthoDB" id="2098436at2759"/>
<gene>
    <name evidence="2" type="ORF">ISF_09917</name>
</gene>
<feature type="signal peptide" evidence="1">
    <location>
        <begin position="1"/>
        <end position="19"/>
    </location>
</feature>